<dbReference type="VEuPathDB" id="FungiDB:PHYBLDRAFT_152758"/>
<proteinExistence type="predicted"/>
<keyword evidence="3" id="KW-1185">Reference proteome</keyword>
<dbReference type="GeneID" id="28993894"/>
<reference evidence="3" key="1">
    <citation type="submission" date="2015-06" db="EMBL/GenBank/DDBJ databases">
        <title>Expansion of signal transduction pathways in fungi by whole-genome duplication.</title>
        <authorList>
            <consortium name="DOE Joint Genome Institute"/>
            <person name="Corrochano L.M."/>
            <person name="Kuo A."/>
            <person name="Marcet-Houben M."/>
            <person name="Polaino S."/>
            <person name="Salamov A."/>
            <person name="Villalobos J.M."/>
            <person name="Alvarez M.I."/>
            <person name="Avalos J."/>
            <person name="Benito E.P."/>
            <person name="Benoit I."/>
            <person name="Burger G."/>
            <person name="Camino L.P."/>
            <person name="Canovas D."/>
            <person name="Cerda-Olmedo E."/>
            <person name="Cheng J.-F."/>
            <person name="Dominguez A."/>
            <person name="Elias M."/>
            <person name="Eslava A.P."/>
            <person name="Glaser F."/>
            <person name="Grimwood J."/>
            <person name="Gutierrez G."/>
            <person name="Heitman J."/>
            <person name="Henrissat B."/>
            <person name="Iturriaga E.A."/>
            <person name="Lang B.F."/>
            <person name="Lavin J.L."/>
            <person name="Lee S."/>
            <person name="Li W."/>
            <person name="Lindquist E."/>
            <person name="Lopez-Garcia S."/>
            <person name="Luque E.M."/>
            <person name="Marcos A.T."/>
            <person name="Martin J."/>
            <person name="McCluskey K."/>
            <person name="Medina H.R."/>
            <person name="Miralles-Duran A."/>
            <person name="Miyazaki A."/>
            <person name="Munoz-Torres E."/>
            <person name="Oguiza J.A."/>
            <person name="Ohm R."/>
            <person name="Olmedo M."/>
            <person name="Orejas M."/>
            <person name="Ortiz-Castellanos L."/>
            <person name="Pisabarro A.G."/>
            <person name="Rodriguez-Romero J."/>
            <person name="Ruiz-Herrera J."/>
            <person name="Ruiz-Vazquez R."/>
            <person name="Sanz C."/>
            <person name="Schackwitz W."/>
            <person name="Schmutz J."/>
            <person name="Shahriari M."/>
            <person name="Shelest E."/>
            <person name="Silva-Franco F."/>
            <person name="Soanes D."/>
            <person name="Syed K."/>
            <person name="Tagua V.G."/>
            <person name="Talbot N.J."/>
            <person name="Thon M."/>
            <person name="De vries R.P."/>
            <person name="Wiebenga A."/>
            <person name="Yadav J.S."/>
            <person name="Braun E.L."/>
            <person name="Baker S."/>
            <person name="Garre V."/>
            <person name="Horwitz B."/>
            <person name="Torres-Martinez S."/>
            <person name="Idnurm A."/>
            <person name="Herrera-Estrella A."/>
            <person name="Gabaldon T."/>
            <person name="Grigoriev I.V."/>
        </authorList>
    </citation>
    <scope>NUCLEOTIDE SEQUENCE [LARGE SCALE GENOMIC DNA]</scope>
    <source>
        <strain evidence="3">NRRL 1555(-)</strain>
    </source>
</reference>
<name>A0A162ZE67_PHYB8</name>
<dbReference type="Proteomes" id="UP000077315">
    <property type="component" value="Unassembled WGS sequence"/>
</dbReference>
<evidence type="ECO:0000313" key="3">
    <source>
        <dbReference type="Proteomes" id="UP000077315"/>
    </source>
</evidence>
<dbReference type="AlphaFoldDB" id="A0A162ZE67"/>
<evidence type="ECO:0000313" key="2">
    <source>
        <dbReference type="EMBL" id="OAD66191.1"/>
    </source>
</evidence>
<organism evidence="2 3">
    <name type="scientific">Phycomyces blakesleeanus (strain ATCC 8743b / DSM 1359 / FGSC 10004 / NBRC 33097 / NRRL 1555)</name>
    <dbReference type="NCBI Taxonomy" id="763407"/>
    <lineage>
        <taxon>Eukaryota</taxon>
        <taxon>Fungi</taxon>
        <taxon>Fungi incertae sedis</taxon>
        <taxon>Mucoromycota</taxon>
        <taxon>Mucoromycotina</taxon>
        <taxon>Mucoromycetes</taxon>
        <taxon>Mucorales</taxon>
        <taxon>Phycomycetaceae</taxon>
        <taxon>Phycomyces</taxon>
    </lineage>
</organism>
<feature type="compositionally biased region" description="Basic and acidic residues" evidence="1">
    <location>
        <begin position="12"/>
        <end position="24"/>
    </location>
</feature>
<dbReference type="EMBL" id="KV441005">
    <property type="protein sequence ID" value="OAD66191.1"/>
    <property type="molecule type" value="Genomic_DNA"/>
</dbReference>
<protein>
    <submittedName>
        <fullName evidence="2">Uncharacterized protein</fullName>
    </submittedName>
</protein>
<accession>A0A162ZE67</accession>
<gene>
    <name evidence="2" type="ORF">PHYBLDRAFT_152758</name>
</gene>
<feature type="region of interest" description="Disordered" evidence="1">
    <location>
        <begin position="1"/>
        <end position="24"/>
    </location>
</feature>
<sequence length="382" mass="42799">MSLNSTRNSTHGGREKAEPSVHHVATDRVQQADIAPRPQAVNQVADPELENRIIDLLVVIQSRAGSVYDNGNASTIAILDIINAQQACLAQQLSAVSHESASGSVLVPSTGQNPSNEMNAIVLGFINERMWKRNFVSNNPPMAAGVWSGLVVEKIKNNYKYIYWTMNMTPAQATAKNYKVCSNSRRIEIHLRRLGVYNDNWPIIDCKIGYKQGNPDEKVYECLIEKDVMSDGELDSEVISPGYKQRTLQVAPPSWRSDEILNKLLSIIDKIMQTNDELQVTTMSKLQMIRRLTSIKNTPVSRNMSAIISEWAIQISLQLQQEGESDVQAICSGNQVQKMQDPKFPHLQVVYLLLAKPCITLHTQKYAGYFGGFRDVELKRVD</sequence>
<dbReference type="RefSeq" id="XP_018284231.1">
    <property type="nucleotide sequence ID" value="XM_018432988.1"/>
</dbReference>
<feature type="compositionally biased region" description="Polar residues" evidence="1">
    <location>
        <begin position="1"/>
        <end position="11"/>
    </location>
</feature>
<evidence type="ECO:0000256" key="1">
    <source>
        <dbReference type="SAM" id="MobiDB-lite"/>
    </source>
</evidence>
<dbReference type="InParanoid" id="A0A162ZE67"/>